<gene>
    <name evidence="1" type="primary">AVEN_184156_1</name>
    <name evidence="1" type="ORF">TNCV_3764471</name>
</gene>
<sequence>MTQVNDEPLTYHEQYSKCKASINISWKQPPPYPMYLSQCPRASVSFKSDRRDQTTLARLSTGHLKSFKFSHGAKTFQFAPSAMMQRLNCNIYLIAFTL</sequence>
<comment type="caution">
    <text evidence="1">The sequence shown here is derived from an EMBL/GenBank/DDBJ whole genome shotgun (WGS) entry which is preliminary data.</text>
</comment>
<evidence type="ECO:0000313" key="1">
    <source>
        <dbReference type="EMBL" id="GFY23207.1"/>
    </source>
</evidence>
<dbReference type="AlphaFoldDB" id="A0A8X7B9X7"/>
<keyword evidence="2" id="KW-1185">Reference proteome</keyword>
<reference evidence="1" key="1">
    <citation type="submission" date="2020-08" db="EMBL/GenBank/DDBJ databases">
        <title>Multicomponent nature underlies the extraordinary mechanical properties of spider dragline silk.</title>
        <authorList>
            <person name="Kono N."/>
            <person name="Nakamura H."/>
            <person name="Mori M."/>
            <person name="Yoshida Y."/>
            <person name="Ohtoshi R."/>
            <person name="Malay A.D."/>
            <person name="Moran D.A.P."/>
            <person name="Tomita M."/>
            <person name="Numata K."/>
            <person name="Arakawa K."/>
        </authorList>
    </citation>
    <scope>NUCLEOTIDE SEQUENCE</scope>
</reference>
<dbReference type="Proteomes" id="UP000887159">
    <property type="component" value="Unassembled WGS sequence"/>
</dbReference>
<name>A0A8X7B9X7_TRICX</name>
<dbReference type="EMBL" id="BMAU01021362">
    <property type="protein sequence ID" value="GFY23207.1"/>
    <property type="molecule type" value="Genomic_DNA"/>
</dbReference>
<accession>A0A8X7B9X7</accession>
<evidence type="ECO:0000313" key="2">
    <source>
        <dbReference type="Proteomes" id="UP000887159"/>
    </source>
</evidence>
<protein>
    <submittedName>
        <fullName evidence="1">RNase H domain-containing protein</fullName>
    </submittedName>
</protein>
<proteinExistence type="predicted"/>
<organism evidence="1 2">
    <name type="scientific">Trichonephila clavipes</name>
    <name type="common">Golden silk orbweaver</name>
    <name type="synonym">Nephila clavipes</name>
    <dbReference type="NCBI Taxonomy" id="2585209"/>
    <lineage>
        <taxon>Eukaryota</taxon>
        <taxon>Metazoa</taxon>
        <taxon>Ecdysozoa</taxon>
        <taxon>Arthropoda</taxon>
        <taxon>Chelicerata</taxon>
        <taxon>Arachnida</taxon>
        <taxon>Araneae</taxon>
        <taxon>Araneomorphae</taxon>
        <taxon>Entelegynae</taxon>
        <taxon>Araneoidea</taxon>
        <taxon>Nephilidae</taxon>
        <taxon>Trichonephila</taxon>
    </lineage>
</organism>